<dbReference type="AlphaFoldDB" id="A0ABD0VUX5"/>
<name>A0ABD0VUX5_DENTH</name>
<evidence type="ECO:0000313" key="1">
    <source>
        <dbReference type="EMBL" id="KAL0929027.1"/>
    </source>
</evidence>
<organism evidence="1 2">
    <name type="scientific">Dendrobium thyrsiflorum</name>
    <name type="common">Pinecone-like raceme dendrobium</name>
    <name type="synonym">Orchid</name>
    <dbReference type="NCBI Taxonomy" id="117978"/>
    <lineage>
        <taxon>Eukaryota</taxon>
        <taxon>Viridiplantae</taxon>
        <taxon>Streptophyta</taxon>
        <taxon>Embryophyta</taxon>
        <taxon>Tracheophyta</taxon>
        <taxon>Spermatophyta</taxon>
        <taxon>Magnoliopsida</taxon>
        <taxon>Liliopsida</taxon>
        <taxon>Asparagales</taxon>
        <taxon>Orchidaceae</taxon>
        <taxon>Epidendroideae</taxon>
        <taxon>Malaxideae</taxon>
        <taxon>Dendrobiinae</taxon>
        <taxon>Dendrobium</taxon>
    </lineage>
</organism>
<gene>
    <name evidence="1" type="ORF">M5K25_000966</name>
</gene>
<dbReference type="EMBL" id="JANQDX010000001">
    <property type="protein sequence ID" value="KAL0929027.1"/>
    <property type="molecule type" value="Genomic_DNA"/>
</dbReference>
<keyword evidence="2" id="KW-1185">Reference proteome</keyword>
<sequence length="148" mass="16209">MLDATSPMTTSSSTTSPSVYTLITNSDVSIPSQLKFFMANLTADNHHIWKSQLLKLFSANGFDGYLTGATPKPPKQILSDDGTFVPNLLYQTWILIDRNLFDALYSTISSSLLPYVLSSDFDPATCSTLDFIAWPSLSNLSLANSDDI</sequence>
<reference evidence="1 2" key="1">
    <citation type="journal article" date="2024" name="Plant Biotechnol. J.">
        <title>Dendrobium thyrsiflorum genome and its molecular insights into genes involved in important horticultural traits.</title>
        <authorList>
            <person name="Chen B."/>
            <person name="Wang J.Y."/>
            <person name="Zheng P.J."/>
            <person name="Li K.L."/>
            <person name="Liang Y.M."/>
            <person name="Chen X.F."/>
            <person name="Zhang C."/>
            <person name="Zhao X."/>
            <person name="He X."/>
            <person name="Zhang G.Q."/>
            <person name="Liu Z.J."/>
            <person name="Xu Q."/>
        </authorList>
    </citation>
    <scope>NUCLEOTIDE SEQUENCE [LARGE SCALE GENOMIC DNA]</scope>
    <source>
        <strain evidence="1">GZMU011</strain>
    </source>
</reference>
<dbReference type="Proteomes" id="UP001552299">
    <property type="component" value="Unassembled WGS sequence"/>
</dbReference>
<accession>A0ABD0VUX5</accession>
<evidence type="ECO:0000313" key="2">
    <source>
        <dbReference type="Proteomes" id="UP001552299"/>
    </source>
</evidence>
<comment type="caution">
    <text evidence="1">The sequence shown here is derived from an EMBL/GenBank/DDBJ whole genome shotgun (WGS) entry which is preliminary data.</text>
</comment>
<proteinExistence type="predicted"/>
<protein>
    <recommendedName>
        <fullName evidence="3">Retrotransposon Copia-like N-terminal domain-containing protein</fullName>
    </recommendedName>
</protein>
<evidence type="ECO:0008006" key="3">
    <source>
        <dbReference type="Google" id="ProtNLM"/>
    </source>
</evidence>